<name>A0A484KHX8_9ASTE</name>
<organism evidence="1 2">
    <name type="scientific">Cuscuta campestris</name>
    <dbReference type="NCBI Taxonomy" id="132261"/>
    <lineage>
        <taxon>Eukaryota</taxon>
        <taxon>Viridiplantae</taxon>
        <taxon>Streptophyta</taxon>
        <taxon>Embryophyta</taxon>
        <taxon>Tracheophyta</taxon>
        <taxon>Spermatophyta</taxon>
        <taxon>Magnoliopsida</taxon>
        <taxon>eudicotyledons</taxon>
        <taxon>Gunneridae</taxon>
        <taxon>Pentapetalae</taxon>
        <taxon>asterids</taxon>
        <taxon>lamiids</taxon>
        <taxon>Solanales</taxon>
        <taxon>Convolvulaceae</taxon>
        <taxon>Cuscuteae</taxon>
        <taxon>Cuscuta</taxon>
        <taxon>Cuscuta subgen. Grammica</taxon>
        <taxon>Cuscuta sect. Cleistogrammica</taxon>
    </lineage>
</organism>
<proteinExistence type="predicted"/>
<evidence type="ECO:0000313" key="2">
    <source>
        <dbReference type="Proteomes" id="UP000595140"/>
    </source>
</evidence>
<dbReference type="AlphaFoldDB" id="A0A484KHX8"/>
<dbReference type="Proteomes" id="UP000595140">
    <property type="component" value="Unassembled WGS sequence"/>
</dbReference>
<dbReference type="EMBL" id="OOIL02000230">
    <property type="protein sequence ID" value="VFQ62649.1"/>
    <property type="molecule type" value="Genomic_DNA"/>
</dbReference>
<evidence type="ECO:0000313" key="1">
    <source>
        <dbReference type="EMBL" id="VFQ62649.1"/>
    </source>
</evidence>
<accession>A0A484KHX8</accession>
<keyword evidence="2" id="KW-1185">Reference proteome</keyword>
<gene>
    <name evidence="1" type="ORF">CCAM_LOCUS4425</name>
</gene>
<protein>
    <submittedName>
        <fullName evidence="1">Uncharacterized protein</fullName>
    </submittedName>
</protein>
<sequence length="159" mass="17873">MIQVIGATWVGQSATKRSFRMVISSNVQVVQLPYRMGCIGTRSVFESMITPVTLHSYFGAESVKKSWVQKEMDPNFLPLELNRFLGQKGLFHVVVKSEVGSPSWNGPRAFGVRSLVTDPTILSKYEHLVVIEDEEADRESECLWASLEDLSQKVHEVVS</sequence>
<reference evidence="1 2" key="1">
    <citation type="submission" date="2018-04" db="EMBL/GenBank/DDBJ databases">
        <authorList>
            <person name="Vogel A."/>
        </authorList>
    </citation>
    <scope>NUCLEOTIDE SEQUENCE [LARGE SCALE GENOMIC DNA]</scope>
</reference>